<gene>
    <name evidence="2" type="ORF">PIB30_064905</name>
</gene>
<feature type="non-terminal residue" evidence="2">
    <location>
        <position position="78"/>
    </location>
</feature>
<proteinExistence type="predicted"/>
<reference evidence="2 3" key="1">
    <citation type="journal article" date="2023" name="Plants (Basel)">
        <title>Bridging the Gap: Combining Genomics and Transcriptomics Approaches to Understand Stylosanthes scabra, an Orphan Legume from the Brazilian Caatinga.</title>
        <authorList>
            <person name="Ferreira-Neto J.R.C."/>
            <person name="da Silva M.D."/>
            <person name="Binneck E."/>
            <person name="de Melo N.F."/>
            <person name="da Silva R.H."/>
            <person name="de Melo A.L.T.M."/>
            <person name="Pandolfi V."/>
            <person name="Bustamante F.O."/>
            <person name="Brasileiro-Vidal A.C."/>
            <person name="Benko-Iseppon A.M."/>
        </authorList>
    </citation>
    <scope>NUCLEOTIDE SEQUENCE [LARGE SCALE GENOMIC DNA]</scope>
    <source>
        <tissue evidence="2">Leaves</tissue>
    </source>
</reference>
<accession>A0ABU6RM83</accession>
<evidence type="ECO:0000313" key="3">
    <source>
        <dbReference type="Proteomes" id="UP001341840"/>
    </source>
</evidence>
<feature type="region of interest" description="Disordered" evidence="1">
    <location>
        <begin position="1"/>
        <end position="51"/>
    </location>
</feature>
<keyword evidence="3" id="KW-1185">Reference proteome</keyword>
<comment type="caution">
    <text evidence="2">The sequence shown here is derived from an EMBL/GenBank/DDBJ whole genome shotgun (WGS) entry which is preliminary data.</text>
</comment>
<evidence type="ECO:0000313" key="2">
    <source>
        <dbReference type="EMBL" id="MED6125059.1"/>
    </source>
</evidence>
<dbReference type="EMBL" id="JASCZI010030848">
    <property type="protein sequence ID" value="MED6125059.1"/>
    <property type="molecule type" value="Genomic_DNA"/>
</dbReference>
<feature type="non-terminal residue" evidence="2">
    <location>
        <position position="1"/>
    </location>
</feature>
<evidence type="ECO:0000256" key="1">
    <source>
        <dbReference type="SAM" id="MobiDB-lite"/>
    </source>
</evidence>
<dbReference type="Proteomes" id="UP001341840">
    <property type="component" value="Unassembled WGS sequence"/>
</dbReference>
<protein>
    <submittedName>
        <fullName evidence="2">Uncharacterized protein</fullName>
    </submittedName>
</protein>
<sequence>VLEQSNTLERKSQKKRNQRNQRKTLKRTQRKTPRWKKRKRKSWSRMRTSTTNTLQITSNSLPLRAQTVVLDHLLLQMP</sequence>
<name>A0ABU6RM83_9FABA</name>
<organism evidence="2 3">
    <name type="scientific">Stylosanthes scabra</name>
    <dbReference type="NCBI Taxonomy" id="79078"/>
    <lineage>
        <taxon>Eukaryota</taxon>
        <taxon>Viridiplantae</taxon>
        <taxon>Streptophyta</taxon>
        <taxon>Embryophyta</taxon>
        <taxon>Tracheophyta</taxon>
        <taxon>Spermatophyta</taxon>
        <taxon>Magnoliopsida</taxon>
        <taxon>eudicotyledons</taxon>
        <taxon>Gunneridae</taxon>
        <taxon>Pentapetalae</taxon>
        <taxon>rosids</taxon>
        <taxon>fabids</taxon>
        <taxon>Fabales</taxon>
        <taxon>Fabaceae</taxon>
        <taxon>Papilionoideae</taxon>
        <taxon>50 kb inversion clade</taxon>
        <taxon>dalbergioids sensu lato</taxon>
        <taxon>Dalbergieae</taxon>
        <taxon>Pterocarpus clade</taxon>
        <taxon>Stylosanthes</taxon>
    </lineage>
</organism>
<feature type="compositionally biased region" description="Basic residues" evidence="1">
    <location>
        <begin position="12"/>
        <end position="44"/>
    </location>
</feature>